<dbReference type="EMBL" id="CP059567">
    <property type="protein sequence ID" value="QMT39855.1"/>
    <property type="molecule type" value="Genomic_DNA"/>
</dbReference>
<organism evidence="1 2">
    <name type="scientific">Neisseria shayeganii</name>
    <dbReference type="NCBI Taxonomy" id="607712"/>
    <lineage>
        <taxon>Bacteria</taxon>
        <taxon>Pseudomonadati</taxon>
        <taxon>Pseudomonadota</taxon>
        <taxon>Betaproteobacteria</taxon>
        <taxon>Neisseriales</taxon>
        <taxon>Neisseriaceae</taxon>
        <taxon>Neisseria</taxon>
    </lineage>
</organism>
<proteinExistence type="predicted"/>
<dbReference type="KEGG" id="nsg:H3L94_08265"/>
<dbReference type="AlphaFoldDB" id="A0A7D7NAI6"/>
<reference evidence="1 2" key="1">
    <citation type="submission" date="2020-07" db="EMBL/GenBank/DDBJ databases">
        <title>Genomic diversity of species in the Neisseriaceae family.</title>
        <authorList>
            <person name="Vincent A.T."/>
            <person name="Bernet E."/>
            <person name="Veyrier F.J."/>
        </authorList>
    </citation>
    <scope>NUCLEOTIDE SEQUENCE [LARGE SCALE GENOMIC DNA]</scope>
    <source>
        <strain evidence="1 2">DSM 22244</strain>
    </source>
</reference>
<dbReference type="SUPFAM" id="SSF55729">
    <property type="entry name" value="Acyl-CoA N-acyltransferases (Nat)"/>
    <property type="match status" value="1"/>
</dbReference>
<sequence>MTRIRFFPATEADDAELRALLRRNVMDGPISLTFRREPSYFAAAAIQGAEAEIYKGVDTDSGRLAGLGGLFRFPAYFNGELRTIGYLADLRLEAAYRNGLALRRAYDFLRQQQAGRPLPVYTSMILQDNRAALSILAARRAGLPDYLPQGRVHTPMIQLAWPKAAVQVAGVTLARGRSGDEEEVFAFINREHARRQFAPHYGPADLHNGRLRGLQIEDFQIARRGGEIVGVLAAWDQHASRQIHVEGYRGAWRRLKPFYNALCRLTPYHPLPAPGGMLPYFYVSLVAVAGDDMDVFRALLRALYRERRRGPWHYMVCALHERDPLLPVLAEYRRIEAGGELFTVVFDAQQAEQPDGRVPYIEPGAL</sequence>
<dbReference type="Proteomes" id="UP000514752">
    <property type="component" value="Chromosome"/>
</dbReference>
<dbReference type="RefSeq" id="WP_182121631.1">
    <property type="nucleotide sequence ID" value="NZ_CP059567.1"/>
</dbReference>
<evidence type="ECO:0000313" key="2">
    <source>
        <dbReference type="Proteomes" id="UP000514752"/>
    </source>
</evidence>
<dbReference type="InterPro" id="IPR016181">
    <property type="entry name" value="Acyl_CoA_acyltransferase"/>
</dbReference>
<gene>
    <name evidence="1" type="ORF">H3L94_08265</name>
</gene>
<accession>A0A7D7NAI6</accession>
<name>A0A7D7NAI6_9NEIS</name>
<evidence type="ECO:0000313" key="1">
    <source>
        <dbReference type="EMBL" id="QMT39855.1"/>
    </source>
</evidence>
<protein>
    <recommendedName>
        <fullName evidence="3">N-acetyltransferase domain-containing protein</fullName>
    </recommendedName>
</protein>
<evidence type="ECO:0008006" key="3">
    <source>
        <dbReference type="Google" id="ProtNLM"/>
    </source>
</evidence>